<keyword evidence="14" id="KW-1185">Reference proteome</keyword>
<dbReference type="Proteomes" id="UP000183365">
    <property type="component" value="Unassembled WGS sequence"/>
</dbReference>
<dbReference type="InterPro" id="IPR040848">
    <property type="entry name" value="AAA_lid_7"/>
</dbReference>
<dbReference type="SUPFAM" id="SSF52540">
    <property type="entry name" value="P-loop containing nucleoside triphosphate hydrolases"/>
    <property type="match status" value="6"/>
</dbReference>
<dbReference type="PANTHER" id="PTHR48103:SF2">
    <property type="entry name" value="MIDASIN"/>
    <property type="match status" value="1"/>
</dbReference>
<feature type="compositionally biased region" description="Acidic residues" evidence="11">
    <location>
        <begin position="4126"/>
        <end position="4136"/>
    </location>
</feature>
<dbReference type="Gene3D" id="3.40.50.300">
    <property type="entry name" value="P-loop containing nucleotide triphosphate hydrolases"/>
    <property type="match status" value="6"/>
</dbReference>
<dbReference type="GO" id="GO:2000200">
    <property type="term" value="P:regulation of ribosomal subunit export from nucleus"/>
    <property type="evidence" value="ECO:0007669"/>
    <property type="project" value="EnsemblFungi"/>
</dbReference>
<evidence type="ECO:0000256" key="10">
    <source>
        <dbReference type="PIRNR" id="PIRNR010340"/>
    </source>
</evidence>
<protein>
    <recommendedName>
        <fullName evidence="4 10">Midasin</fullName>
    </recommendedName>
</protein>
<dbReference type="PANTHER" id="PTHR48103">
    <property type="entry name" value="MIDASIN-RELATED"/>
    <property type="match status" value="1"/>
</dbReference>
<dbReference type="VEuPathDB" id="FungiDB:HGUI_02397"/>
<dbReference type="GO" id="GO:0110136">
    <property type="term" value="P:protein-RNA complex remodeling"/>
    <property type="evidence" value="ECO:0007669"/>
    <property type="project" value="EnsemblFungi"/>
</dbReference>
<dbReference type="InterPro" id="IPR012099">
    <property type="entry name" value="Midasin"/>
</dbReference>
<feature type="domain" description="VWFA" evidence="12">
    <location>
        <begin position="4746"/>
        <end position="4937"/>
    </location>
</feature>
<reference evidence="14" key="1">
    <citation type="submission" date="2016-11" db="EMBL/GenBank/DDBJ databases">
        <authorList>
            <person name="Guldener U."/>
        </authorList>
    </citation>
    <scope>NUCLEOTIDE SEQUENCE [LARGE SCALE GENOMIC DNA]</scope>
</reference>
<dbReference type="InterPro" id="IPR002035">
    <property type="entry name" value="VWF_A"/>
</dbReference>
<dbReference type="PROSITE" id="PS50234">
    <property type="entry name" value="VWFA"/>
    <property type="match status" value="1"/>
</dbReference>
<sequence>MSVKLENDSMMSNLSLQDNLEDFVKVNISSFQRRFNDLKGTDFYKSKFSKYKNIDWNNYQDNESQYFLDIMNNAILSPMEYNFIFQELTLPIVSFWINKQKHSLDSFVERLSAIAMIIPFNKDISSLTEHFVSQNMDFINANLLNDYNQCEVLLLALYRLIQFDRLKFLKFCKAEVLSQIMNGDQYSAISKLISLKIYANLVEMAEAKEKEHINIIRNSNSNENQLFIGLCDNTCEYNYEFLDFNEANRIAWVFSLTQKQLSSTSNDYFTVFPKNLLTENVQMVYGKFVIYLEHKITSTFSSVNHQNLIANASYLESEIQTIIDNLNCNTPTMITGSAGVGKTHIIQSLHKRMCNDPKSIISIHLGEQTDAKLLLGTYTSGSKPGTFEWKNGVLTTAIKEGKWVVVEDINKAPTEVLSVLLSLLENRSITIPSRDETLHCANGFNLISTITTSENNETYKDLIGYRLWKEVKIPEIPDLLELLKWKSDESLHSLLPKLIAVYEEVKAIVSLPSFTSLNKGATSRPVTVRDLVKLCDRLSILVEESTIDLKWMTSDSYDMIFLETVSCFTSFVSEPQAINLLAEKIGEILQIQRQRITSLVSSNYIPALDISKDKITVGRCSLNKNVINKQKKSINDTSFATTNHAKRLMEKVCVSIRNNEPLLLVGETGTGKTTVVQQVSKMLHKKLTVINVSQQTETSDLLGGYKPVNCRTLIIPIVEDFEELFPITFSMSKNEKFYSLFHKCVKKQHWPNVIKVLNQAYKMAESLCLESINETTVSDDDNTVVKKRKMNSVQAQTLLNQWQQFKKSYEIFEVQAQSLDKSFVFDFVEGSLVKAIKNGEWLLLDELNLATADTLENIADLLNDDPENRSILLSEKGEAEAIKVHPDFRLFGCMNPATDVGKRDLPLSIRSRFTEIYVESPDSNLEDLLAIIDKYIGKYSISDEWVGNDIASLYMDAKKLSEANKIIDGSGQRPHFSIRTLTRTLLYVIDIVSIYGLRRSLYEGFCMSYLTHLDLKSELILKPYIEKYTIDKLKNSAAVVNTIPKAPDSTKGDKYIQFKHYWLKGGTFEQRDVSHYIITPFVEKNMLNLVRASSSGRFPVLVQGPTSSGKTSMIKYLADLTGHKMVRINNHEHTDLQEYLGTYVTDDTGKLTFKEGILVEALKNGYWIVLDELNLAPTDVLEALNRLLDDNRELLIPETQEIVHPHPDFMLFATQNPPGLYGGRKVLSRAFRNRFLELHFDDIPQNELEIIIKERCQIAPSYAKKIVDVYRELTVQRSANRVFETKNSFATLRDLFRWANREAVGYEQLAANGYMLLAERCRTSEEKAVVKKAIEKVMRVSLDMQNVYDSLINLDLVTMPSQVVWTKTAKRLSVLVSECLKNNEPVLLVGETGCGKTTIVQLIAQFMKTELIGMNAHQNTETGDILGAQRPLRNRSSINDELHSVLSSVLNDPSSELSSLIDKFESSSDYSNIDDDTLSKIKSLLKQSKCLFEWTDGPLIQALKNGNFFLLDEISLADDSVLERLNSVLEPERSLLLAEKGTGDMQITAASGFQFFATMNPGGDYGKKELSPALRNRFTEIWVPSMEDFKDVSMIVKEKLSGDNETVVNAIVKFSEWFALRYGNGNAKSGVISLRDILAWAEFYNASINSLKDEVTSLVHGAAMVFIDALGTNNTAFLAANLERLKEEKKTCYEYIFKLMGSDYNEDLIFESSIEKTDASLKCGFFKIPVDSNNAKNDTFNMSASTTSMNLMRVIRAMQVNKPILLEGSPGVGKTSLIQALADSTGKTLTRINLSEQTDLIDLFGSDTPGENTGEFVWRDAPFLRAMQKGEWVLLDEMNLASQSVLEGLNACLDHRGEAYIPELDKSFSKSEGFMVFAAQNPQFQGGGRKGLPKSFVNRFSVVYADSLTSDDLNKIAQHLYPNIDPEVIEKMILLMSTLDKDICVDKKFGSLGSPWEFNLRDTLRWLSLLDKGSIVGDLKVQDFLNVIVRQRFRSDKDKEIVDELICSVFGSDFIRDNFFSVNENFIEVNGEILSRMKQNQYRFGISKIIPLQCNFEVYESFLRCVKHNWPMILKGPSNSGKTKLIKLMSGLLGAKVLEFSMNSDVDSMDILGGYEQVDVTRKLSYVLTNMHDILIKELASSPEKIELSRLLDFVCSNVVDNSSKFEELISLFNSALSNFSLTKESVLLDVKCEIVKFSELWKKDINSSVKFEWFDGMLVKAVEEGHWLILDNANLCSPSVLDRLNSLLETNGSLVINECSLEDGRPRVVKPHPNFRLFLTCNPKYGELSRAMRNRGIEIFMPLLSERATNLDNDVLLAQKPAMISNHVSLSNTSDYNYAKLQDIMSQKVTDSKFCFNVIRNDQLSTFNNWKDDISKLPYTSIAGDNGIFTVFENAGMLNNELFISSNTDSSVVSLQYLNEFINSYINSNDTNANFAIFIKIFCIFVDISTKLKAVTDSVTKHDSSKNSSINHELSFLEKSAATFFNLSENARIDKSYPVFQILHSLHKFVSILISKVSSKSMIMENVNNFLIKIMLLCISMISSSDSGKKNEAKLRIYHEMLSKWLNSVDFEFMDSNVLNAIRADFDSTVVMSRGFEVNNIWNHFRADYPTSEEGWKDYEKLMSMSDSLDNLSKEQFEESYEFIDSLKSLIKMLTQDLNSGVSLDNVMFDKINGGLAQLNEISSKFLVKRTHFFQKEFSEIFKLVLFSVQNNSDVLGVESKISKFAINALLPTKLQNMIVNDYSFLKHLWIFNNDSGSLDNLSIDVIQSSVLLDVLNQGKNMTQSQGFEIDQTLNDCKLLLRTLIENSEDILVDSKTILLNKLITWCNSILNVVNQQDANTSDVISKYFNEITSIKADDVSDIEWSHIGRLYLSFGLGSMKLFCPDKSYDPAIRAYCDGEQYDMLKALYLEISEEWKLIRKLYFNDSHMLKIEDSLPSLDKLSKPSKPMVFRNQETDHSDSLFDEWNSFIESTLSEGSINSLISSFETNDKNLMRKIEIFQNNTSQFIKRMNTSYTSFADLNDIFVNYIYSIKLGIDILLFDYSENRKTYAITPSWCNQLSNIFIQSDFISNVNIFNEFLKTKTVDDYNVEKMVTVLLKIIQFQSLQSDDAKLISNKLLETLYYRWSLRRMKQEQIDEQNEGLYKYDYDVEKLAEEEFMKMFPDYEDSLTVDTKNHNKDDKLKLSLDDVSYEIAKVFVASYGEGQGKFDVSDLLHDSTFISQYLSANPDFAHEKVSTDAMISSLFNLNREICQFKPNEASDKKGEQLNFYNDYSIFESKRAIDVISRLSMNVNNLLLEWPENATLAEILRTSKEFLTFPIETPIARLILKVEQIFTFVAEWEKYASSGVSLKSHYDSITSLIVSWRQKELHTWSCMLDSEDIQLEKNLGKWWFYLFESIVVAQLNKDPDEDNFDEINGLLSSLNVFFTKSKIGEFNSRLSIVKAFLQYCLTISNKLPKYVINSLSNIIKYYEQFTYVIEDNIKTSRKKIEKQVKDIILLASWKDVNVDALKQSSKKSHNSLFKLIRKYREVINRDCQFIIEQGLQDVSNVKAVAFESTKKINFKKVTNIDVITEELMKNSDFSTRTSMLTNVEQISVKMNKYIDDLAKTELPNILTLAEDTVSQADYLLKETPSVFTKEKKKEINALKNTKLLLLSDTIKEFKRIGYKVNMRDDIHSYLSTITNILAKMQPFDDTEFASCDKYIFKLLDLFPKVRSIITSNEMQQDIPVSDMTKCLSILENLLYDSIKNRKSLYEFGIFYDKFDRFRIDLEKFGADTVDDQKFVIKSRSKKAEFENIISTIVSLKDFITVLINVTKISALSFDVRKETAVLTNYANSLESFNIEKCEVITNEQLKIIDEYHRLQSELLSYLDGYNGNIKFIMTSLKEFIRYTMFKQVMIYHSPASKEQLSGLEKSFRNLYEAIVISVQKLTKQLQPDTLPTFEDDKWSKKNKSLVKSILMTLQSKSLVASYEEINTFLKTVDISDEDGMFVKYLIKFTQPLINNHYSLQTNLLSTLKANYYEQTKATYILSKMLNNLATKGLCQPEIPVEEQGEEESKGDAEGLGDGEADGVNNDGLNQEDLEDMEMNEATNENNEENNETGAEDKLDVENINDKDNKEEKNNEEMDDDDGDQDNLGDVAGGDMDNVEQKSDDSDSDNSDSDEEDESDLDEGVDHDNGDNEDAIDEKMWDQDEPVEEEDNEKDGDVNNEVDVDNQNDNGEEAKEQNGEQENIDEDNEEESKNKESSKKDRDLGANSEDEDLENNENDSADGERQDADEEGEKSESEEEVGVQEDEVTNKEDDKKDEFQGPEVDTMDLPENINLESDDEEKQEKEDDEFEDNEDINMDDKDEDYNDDAEDVEDAEGDADENVEEVEEENNDVDMDDEEANSDDAGGENQTDSEVEEDQEDIHQHETEEKAGGEEADEDDNNLDGLENANTNTNEVNKEQEQETKQSEGNEGEGADNQASSEKQDTGASGATQEQVADNENSNEDNDLDHNREKAKETIKQLGDALKEYHNRRKEINEKNEEDLPETEDVDVDNADEFEYVDGETGGDNLQALGEADKEEQVKPYDEDLEIDDDEENVDAMDVENNEENFGEAEGNNADVKVDEEDISENKTDNPIHKKMDDDVIETYLAENIDYLDDLDQLIQRSDNTPKEEHPLRSLEESRRIWQKAEQSTAQLSSMLSEQLRLILEPTLATKLRGDYKTGKRLNMKKIIPYIASQFRKDKIWLRRTKPSKREYQIMISVDNSKSMKLNPKTVDLTFDSIALVYKALQQLEAGNLSILKFGEYTKEILNFENSGSQVLGEEIVKEFNFLDNSTNVLNLVCESMKILLNAQNNKTEETWQLHIIISDGILEDHELIQRLVRRCYEKKIMLVFLVLDIDNKESILDMQQVKYNSHNKLQITKYLDTFPFEFYLIINDINKLPAMLSEILRQYFQQQQ</sequence>
<feature type="compositionally biased region" description="Basic and acidic residues" evidence="11">
    <location>
        <begin position="4564"/>
        <end position="4575"/>
    </location>
</feature>
<dbReference type="FunFam" id="3.40.50.300:FF:001053">
    <property type="entry name" value="Midasin"/>
    <property type="match status" value="1"/>
</dbReference>
<feature type="compositionally biased region" description="Acidic residues" evidence="11">
    <location>
        <begin position="4257"/>
        <end position="4296"/>
    </location>
</feature>
<dbReference type="InterPro" id="IPR003593">
    <property type="entry name" value="AAA+_ATPase"/>
</dbReference>
<organism evidence="13 14">
    <name type="scientific">Hanseniaspora guilliermondii</name>
    <dbReference type="NCBI Taxonomy" id="56406"/>
    <lineage>
        <taxon>Eukaryota</taxon>
        <taxon>Fungi</taxon>
        <taxon>Dikarya</taxon>
        <taxon>Ascomycota</taxon>
        <taxon>Saccharomycotina</taxon>
        <taxon>Saccharomycetes</taxon>
        <taxon>Saccharomycodales</taxon>
        <taxon>Saccharomycodaceae</taxon>
        <taxon>Hanseniaspora</taxon>
    </lineage>
</organism>
<evidence type="ECO:0000256" key="1">
    <source>
        <dbReference type="ARBA" id="ARBA00004604"/>
    </source>
</evidence>
<dbReference type="Pfam" id="PF07728">
    <property type="entry name" value="AAA_5"/>
    <property type="match status" value="7"/>
</dbReference>
<evidence type="ECO:0000256" key="6">
    <source>
        <dbReference type="ARBA" id="ARBA00022741"/>
    </source>
</evidence>
<comment type="similarity">
    <text evidence="3 10">Belongs to the midasin family.</text>
</comment>
<proteinExistence type="inferred from homology"/>
<dbReference type="GO" id="GO:0005730">
    <property type="term" value="C:nucleolus"/>
    <property type="evidence" value="ECO:0007669"/>
    <property type="project" value="UniProtKB-SubCell"/>
</dbReference>
<dbReference type="Pfam" id="PF17865">
    <property type="entry name" value="AAA_lid_5"/>
    <property type="match status" value="1"/>
</dbReference>
<evidence type="ECO:0000256" key="4">
    <source>
        <dbReference type="ARBA" id="ARBA00017143"/>
    </source>
</evidence>
<accession>A0A1L0CMW7</accession>
<evidence type="ECO:0000313" key="14">
    <source>
        <dbReference type="Proteomes" id="UP000183365"/>
    </source>
</evidence>
<dbReference type="InterPro" id="IPR048617">
    <property type="entry name" value="MDN1_AAA_lid_4"/>
</dbReference>
<dbReference type="GO" id="GO:0000027">
    <property type="term" value="P:ribosomal large subunit assembly"/>
    <property type="evidence" value="ECO:0007669"/>
    <property type="project" value="EnsemblFungi"/>
</dbReference>
<dbReference type="GO" id="GO:0016887">
    <property type="term" value="F:ATP hydrolysis activity"/>
    <property type="evidence" value="ECO:0007669"/>
    <property type="project" value="EnsemblFungi"/>
</dbReference>
<dbReference type="SMART" id="SM00382">
    <property type="entry name" value="AAA"/>
    <property type="match status" value="6"/>
</dbReference>
<dbReference type="FunFam" id="3.40.50.300:FF:000582">
    <property type="entry name" value="Midasin"/>
    <property type="match status" value="1"/>
</dbReference>
<comment type="subcellular location">
    <subcellularLocation>
        <location evidence="1">Nucleus</location>
        <location evidence="1">Nucleolus</location>
    </subcellularLocation>
    <subcellularLocation>
        <location evidence="2">Nucleus</location>
        <location evidence="2">Nucleoplasm</location>
    </subcellularLocation>
</comment>
<feature type="compositionally biased region" description="Basic and acidic residues" evidence="11">
    <location>
        <begin position="4445"/>
        <end position="4457"/>
    </location>
</feature>
<feature type="compositionally biased region" description="Basic and acidic residues" evidence="11">
    <location>
        <begin position="4410"/>
        <end position="4422"/>
    </location>
</feature>
<dbReference type="GO" id="GO:0006364">
    <property type="term" value="P:rRNA processing"/>
    <property type="evidence" value="ECO:0007669"/>
    <property type="project" value="EnsemblFungi"/>
</dbReference>
<name>A0A1L0CMW7_9ASCO</name>
<gene>
    <name evidence="13" type="ORF">HGUI_02397</name>
</gene>
<dbReference type="GO" id="GO:0005654">
    <property type="term" value="C:nucleoplasm"/>
    <property type="evidence" value="ECO:0007669"/>
    <property type="project" value="UniProtKB-SubCell"/>
</dbReference>
<dbReference type="Pfam" id="PF21108">
    <property type="entry name" value="MDN1_4th"/>
    <property type="match status" value="1"/>
</dbReference>
<dbReference type="EMBL" id="FQNF01000042">
    <property type="protein sequence ID" value="SGZ40197.1"/>
    <property type="molecule type" value="Genomic_DNA"/>
</dbReference>
<dbReference type="PROSITE" id="PS00675">
    <property type="entry name" value="SIGMA54_INTERACT_1"/>
    <property type="match status" value="1"/>
</dbReference>
<dbReference type="FunFam" id="3.40.50.300:FF:000712">
    <property type="entry name" value="Midasin"/>
    <property type="match status" value="1"/>
</dbReference>
<evidence type="ECO:0000313" key="13">
    <source>
        <dbReference type="EMBL" id="SGZ40197.1"/>
    </source>
</evidence>
<dbReference type="InterPro" id="IPR041190">
    <property type="entry name" value="Midasin_AAA_lid_5"/>
</dbReference>
<feature type="compositionally biased region" description="Basic and acidic residues" evidence="11">
    <location>
        <begin position="4497"/>
        <end position="4528"/>
    </location>
</feature>
<feature type="compositionally biased region" description="Basic and acidic residues" evidence="11">
    <location>
        <begin position="4240"/>
        <end position="4253"/>
    </location>
</feature>
<keyword evidence="9 10" id="KW-0539">Nucleus</keyword>
<evidence type="ECO:0000256" key="2">
    <source>
        <dbReference type="ARBA" id="ARBA00004642"/>
    </source>
</evidence>
<feature type="compositionally biased region" description="Acidic residues" evidence="11">
    <location>
        <begin position="4192"/>
        <end position="4215"/>
    </location>
</feature>
<dbReference type="InterPro" id="IPR027417">
    <property type="entry name" value="P-loop_NTPase"/>
</dbReference>
<keyword evidence="5" id="KW-0597">Phosphoprotein</keyword>
<dbReference type="GO" id="GO:0005524">
    <property type="term" value="F:ATP binding"/>
    <property type="evidence" value="ECO:0007669"/>
    <property type="project" value="UniProtKB-KW"/>
</dbReference>
<dbReference type="InterPro" id="IPR025662">
    <property type="entry name" value="Sigma_54_int_dom_ATP-bd_1"/>
</dbReference>
<evidence type="ECO:0000256" key="7">
    <source>
        <dbReference type="ARBA" id="ARBA00022840"/>
    </source>
</evidence>
<evidence type="ECO:0000256" key="3">
    <source>
        <dbReference type="ARBA" id="ARBA00007188"/>
    </source>
</evidence>
<feature type="compositionally biased region" description="Basic and acidic residues" evidence="11">
    <location>
        <begin position="4297"/>
        <end position="4308"/>
    </location>
</feature>
<dbReference type="FunFam" id="3.40.50.300:FF:001368">
    <property type="entry name" value="Midasin"/>
    <property type="match status" value="1"/>
</dbReference>
<comment type="function">
    <text evidence="10">Nuclear chaperone required for maturation and nuclear export of pre-60S ribosome subunits.</text>
</comment>
<evidence type="ECO:0000256" key="9">
    <source>
        <dbReference type="ARBA" id="ARBA00023242"/>
    </source>
</evidence>
<dbReference type="Pfam" id="PF12775">
    <property type="entry name" value="AAA_7"/>
    <property type="match status" value="1"/>
</dbReference>
<dbReference type="InterPro" id="IPR011704">
    <property type="entry name" value="ATPase_dyneun-rel_AAA"/>
</dbReference>
<feature type="compositionally biased region" description="Polar residues" evidence="11">
    <location>
        <begin position="4466"/>
        <end position="4485"/>
    </location>
</feature>
<dbReference type="GO" id="GO:0030687">
    <property type="term" value="C:preribosome, large subunit precursor"/>
    <property type="evidence" value="ECO:0007669"/>
    <property type="project" value="TreeGrafter"/>
</dbReference>
<dbReference type="Pfam" id="PF17867">
    <property type="entry name" value="AAA_lid_7"/>
    <property type="match status" value="3"/>
</dbReference>
<keyword evidence="8 10" id="KW-0143">Chaperone</keyword>
<keyword evidence="7 10" id="KW-0067">ATP-binding</keyword>
<evidence type="ECO:0000256" key="8">
    <source>
        <dbReference type="ARBA" id="ARBA00023186"/>
    </source>
</evidence>
<feature type="compositionally biased region" description="Acidic residues" evidence="11">
    <location>
        <begin position="4155"/>
        <end position="4172"/>
    </location>
</feature>
<feature type="compositionally biased region" description="Acidic residues" evidence="11">
    <location>
        <begin position="4079"/>
        <end position="4088"/>
    </location>
</feature>
<dbReference type="PIRSF" id="PIRSF010340">
    <property type="entry name" value="Midasin"/>
    <property type="match status" value="1"/>
</dbReference>
<dbReference type="FunFam" id="3.40.50.300:FF:000142">
    <property type="entry name" value="Midasin"/>
    <property type="match status" value="1"/>
</dbReference>
<dbReference type="InterPro" id="IPR036465">
    <property type="entry name" value="vWFA_dom_sf"/>
</dbReference>
<dbReference type="GO" id="GO:0000055">
    <property type="term" value="P:ribosomal large subunit export from nucleus"/>
    <property type="evidence" value="ECO:0007669"/>
    <property type="project" value="TreeGrafter"/>
</dbReference>
<evidence type="ECO:0000259" key="12">
    <source>
        <dbReference type="PROSITE" id="PS50234"/>
    </source>
</evidence>
<evidence type="ECO:0000256" key="5">
    <source>
        <dbReference type="ARBA" id="ARBA00022553"/>
    </source>
</evidence>
<dbReference type="OrthoDB" id="5186at2759"/>
<keyword evidence="6 10" id="KW-0547">Nucleotide-binding</keyword>
<dbReference type="SUPFAM" id="SSF53300">
    <property type="entry name" value="vWA-like"/>
    <property type="match status" value="1"/>
</dbReference>
<feature type="compositionally biased region" description="Acidic residues" evidence="11">
    <location>
        <begin position="4325"/>
        <end position="4409"/>
    </location>
</feature>
<feature type="region of interest" description="Disordered" evidence="11">
    <location>
        <begin position="4051"/>
        <end position="4584"/>
    </location>
</feature>
<feature type="compositionally biased region" description="Basic and acidic residues" evidence="11">
    <location>
        <begin position="4104"/>
        <end position="4125"/>
    </location>
</feature>
<feature type="compositionally biased region" description="Acidic residues" evidence="11">
    <location>
        <begin position="4529"/>
        <end position="4551"/>
    </location>
</feature>
<evidence type="ECO:0000256" key="11">
    <source>
        <dbReference type="SAM" id="MobiDB-lite"/>
    </source>
</evidence>